<gene>
    <name evidence="5" type="ordered locus">Solca_3932</name>
</gene>
<dbReference type="eggNOG" id="COG0308">
    <property type="taxonomic scope" value="Bacteria"/>
</dbReference>
<evidence type="ECO:0000256" key="2">
    <source>
        <dbReference type="PIRSR" id="PIRSR634015-3"/>
    </source>
</evidence>
<feature type="binding site" evidence="2">
    <location>
        <position position="358"/>
    </location>
    <ligand>
        <name>Zn(2+)</name>
        <dbReference type="ChEBI" id="CHEBI:29105"/>
        <note>catalytic</note>
    </ligand>
</feature>
<keyword evidence="5" id="KW-0378">Hydrolase</keyword>
<dbReference type="GO" id="GO:0008237">
    <property type="term" value="F:metallopeptidase activity"/>
    <property type="evidence" value="ECO:0007669"/>
    <property type="project" value="InterPro"/>
</dbReference>
<dbReference type="PANTHER" id="PTHR45726">
    <property type="entry name" value="LEUKOTRIENE A-4 HYDROLASE"/>
    <property type="match status" value="1"/>
</dbReference>
<dbReference type="Proteomes" id="UP000007590">
    <property type="component" value="Chromosome"/>
</dbReference>
<dbReference type="Gene3D" id="1.10.390.10">
    <property type="entry name" value="Neutral Protease Domain 2"/>
    <property type="match status" value="1"/>
</dbReference>
<feature type="binding site" evidence="2">
    <location>
        <position position="339"/>
    </location>
    <ligand>
        <name>Zn(2+)</name>
        <dbReference type="ChEBI" id="CHEBI:29105"/>
        <note>catalytic</note>
    </ligand>
</feature>
<keyword evidence="3" id="KW-0732">Signal</keyword>
<feature type="domain" description="Peptidase M1 membrane alanine aminopeptidase" evidence="4">
    <location>
        <begin position="267"/>
        <end position="469"/>
    </location>
</feature>
<dbReference type="SUPFAM" id="SSF63737">
    <property type="entry name" value="Leukotriene A4 hydrolase N-terminal domain"/>
    <property type="match status" value="1"/>
</dbReference>
<dbReference type="OrthoDB" id="100605at2"/>
<dbReference type="Gene3D" id="2.60.40.1730">
    <property type="entry name" value="tricorn interacting facor f3 domain"/>
    <property type="match status" value="1"/>
</dbReference>
<dbReference type="Pfam" id="PF01433">
    <property type="entry name" value="Peptidase_M1"/>
    <property type="match status" value="1"/>
</dbReference>
<dbReference type="KEGG" id="scn:Solca_3932"/>
<sequence>MSLKKALFPVLLTGFCLTSVHAQLMDGNKHFTRADTLRGTLSAERACYDVSFYHLDIKIDPTDQTIEGYNDITFKTVKNFKRIQVDLFPNMKVEKITWNGKELTYKREFGAVFIEFPEVVKTPSSQTIRFYYSGKPIVAKRAPWDGGFVWTKDKAGDPWIGVACQGTGASLWWPNKDHQSDEPDSMMISIAVPSELMNVSNGRLRSKADLNNGYTKYNWFVSNPINNYDVSVNIAKYAHFSDKYNDLDLDYYVLRENLEKAKEQFKQVKPMMSCFEKRFGPYPFYEDGYKLVETPYLGMEHQSCVAYGNKYKNGYLGNDLTGSGVGTKFDFIIIHESGHEWFGNSVTSKDIADMWIHESFTNYSESIYAECEFGHDDYLKHINGYKHSVRNDEPIIGSYGVNAEGSGDMYYKGGLMLHTIRSIVGDSVFFGALKGVALKFRHQTVTTNDIIDFFNKKTGKDLTKVFYQYLKYTHIPTLELKKDNNVVSYRWKADVPGFDMPIKVSLNNGKWQTIVPSPSWQSLPVKAVSEIVVAEDLYYIDIKKL</sequence>
<organism evidence="5 6">
    <name type="scientific">Solitalea canadensis (strain ATCC 29591 / DSM 3403 / JCM 21819 / LMG 8368 / NBRC 15130 / NCIMB 12057 / USAM 9D)</name>
    <name type="common">Flexibacter canadensis</name>
    <dbReference type="NCBI Taxonomy" id="929556"/>
    <lineage>
        <taxon>Bacteria</taxon>
        <taxon>Pseudomonadati</taxon>
        <taxon>Bacteroidota</taxon>
        <taxon>Sphingobacteriia</taxon>
        <taxon>Sphingobacteriales</taxon>
        <taxon>Sphingobacteriaceae</taxon>
        <taxon>Solitalea</taxon>
    </lineage>
</organism>
<dbReference type="GO" id="GO:0004177">
    <property type="term" value="F:aminopeptidase activity"/>
    <property type="evidence" value="ECO:0007669"/>
    <property type="project" value="UniProtKB-KW"/>
</dbReference>
<dbReference type="RefSeq" id="WP_014682150.1">
    <property type="nucleotide sequence ID" value="NC_017770.1"/>
</dbReference>
<dbReference type="GO" id="GO:0008270">
    <property type="term" value="F:zinc ion binding"/>
    <property type="evidence" value="ECO:0007669"/>
    <property type="project" value="InterPro"/>
</dbReference>
<dbReference type="STRING" id="929556.Solca_3932"/>
<feature type="active site" description="Proton acceptor" evidence="1">
    <location>
        <position position="336"/>
    </location>
</feature>
<feature type="signal peptide" evidence="3">
    <location>
        <begin position="1"/>
        <end position="22"/>
    </location>
</feature>
<dbReference type="InterPro" id="IPR034015">
    <property type="entry name" value="M1_LTA4H"/>
</dbReference>
<keyword evidence="2" id="KW-0479">Metal-binding</keyword>
<feature type="chain" id="PRO_5003612932" evidence="3">
    <location>
        <begin position="23"/>
        <end position="545"/>
    </location>
</feature>
<feature type="binding site" evidence="2">
    <location>
        <position position="335"/>
    </location>
    <ligand>
        <name>Zn(2+)</name>
        <dbReference type="ChEBI" id="CHEBI:29105"/>
        <note>catalytic</note>
    </ligand>
</feature>
<evidence type="ECO:0000256" key="1">
    <source>
        <dbReference type="PIRSR" id="PIRSR634015-1"/>
    </source>
</evidence>
<dbReference type="SUPFAM" id="SSF55486">
    <property type="entry name" value="Metalloproteases ('zincins'), catalytic domain"/>
    <property type="match status" value="1"/>
</dbReference>
<protein>
    <submittedName>
        <fullName evidence="5">Aminopeptidase N</fullName>
    </submittedName>
</protein>
<keyword evidence="2" id="KW-0862">Zinc</keyword>
<dbReference type="PANTHER" id="PTHR45726:SF3">
    <property type="entry name" value="LEUKOTRIENE A-4 HYDROLASE"/>
    <property type="match status" value="1"/>
</dbReference>
<dbReference type="EMBL" id="CP003349">
    <property type="protein sequence ID" value="AFD08927.1"/>
    <property type="molecule type" value="Genomic_DNA"/>
</dbReference>
<reference evidence="5" key="1">
    <citation type="submission" date="2012-02" db="EMBL/GenBank/DDBJ databases">
        <title>The complete genome of Solitalea canadensis DSM 3403.</title>
        <authorList>
            <consortium name="US DOE Joint Genome Institute (JGI-PGF)"/>
            <person name="Lucas S."/>
            <person name="Copeland A."/>
            <person name="Lapidus A."/>
            <person name="Glavina del Rio T."/>
            <person name="Dalin E."/>
            <person name="Tice H."/>
            <person name="Bruce D."/>
            <person name="Goodwin L."/>
            <person name="Pitluck S."/>
            <person name="Peters L."/>
            <person name="Ovchinnikova G."/>
            <person name="Lu M."/>
            <person name="Kyrpides N."/>
            <person name="Mavromatis K."/>
            <person name="Ivanova N."/>
            <person name="Brettin T."/>
            <person name="Detter J.C."/>
            <person name="Han C."/>
            <person name="Larimer F."/>
            <person name="Land M."/>
            <person name="Hauser L."/>
            <person name="Markowitz V."/>
            <person name="Cheng J.-F."/>
            <person name="Hugenholtz P."/>
            <person name="Woyke T."/>
            <person name="Wu D."/>
            <person name="Spring S."/>
            <person name="Schroeder M."/>
            <person name="Kopitz M."/>
            <person name="Brambilla E."/>
            <person name="Klenk H.-P."/>
            <person name="Eisen J.A."/>
        </authorList>
    </citation>
    <scope>NUCLEOTIDE SEQUENCE</scope>
    <source>
        <strain evidence="5">DSM 3403</strain>
    </source>
</reference>
<dbReference type="AlphaFoldDB" id="H8KM05"/>
<comment type="cofactor">
    <cofactor evidence="2">
        <name>Zn(2+)</name>
        <dbReference type="ChEBI" id="CHEBI:29105"/>
    </cofactor>
    <text evidence="2">Binds 1 zinc ion per subunit.</text>
</comment>
<dbReference type="InterPro" id="IPR027268">
    <property type="entry name" value="Peptidase_M4/M1_CTD_sf"/>
</dbReference>
<proteinExistence type="predicted"/>
<feature type="active site" description="Proton donor" evidence="1">
    <location>
        <position position="410"/>
    </location>
</feature>
<evidence type="ECO:0000313" key="5">
    <source>
        <dbReference type="EMBL" id="AFD08927.1"/>
    </source>
</evidence>
<evidence type="ECO:0000259" key="4">
    <source>
        <dbReference type="Pfam" id="PF01433"/>
    </source>
</evidence>
<keyword evidence="6" id="KW-1185">Reference proteome</keyword>
<accession>H8KM05</accession>
<name>H8KM05_SOLCM</name>
<evidence type="ECO:0000313" key="6">
    <source>
        <dbReference type="Proteomes" id="UP000007590"/>
    </source>
</evidence>
<keyword evidence="5" id="KW-0031">Aminopeptidase</keyword>
<evidence type="ECO:0000256" key="3">
    <source>
        <dbReference type="SAM" id="SignalP"/>
    </source>
</evidence>
<dbReference type="HOGENOM" id="CLU_014298_1_1_10"/>
<dbReference type="InterPro" id="IPR014782">
    <property type="entry name" value="Peptidase_M1_dom"/>
</dbReference>
<dbReference type="CDD" id="cd09603">
    <property type="entry name" value="M1_APN_like"/>
    <property type="match status" value="1"/>
</dbReference>
<dbReference type="InterPro" id="IPR042097">
    <property type="entry name" value="Aminopeptidase_N-like_N_sf"/>
</dbReference>
<keyword evidence="5" id="KW-0645">Protease</keyword>